<sequence>MMELQIIGMERGWVGTKGLLTQAIIFILLIGMPSALNSQTMDLSASKIVCFEKKDPLVLKSISVLREEVAKRTQIELDRTNKWPKDNHPTIIIALAGKLEKIPQEFREILEAMPDISDEGYKIVVVEKSKMVIAVGKDPRGVLYGIGKLLRKMEMGPGTILLPSDLKIASTPKYPIRGHQLGYRPKTNSYDAFSVSQFDSYIRDMAVFGANSIEIMPPRTDDDVSNVHMKLPAVRMIAEQARIADSYGMDVWMWYPNMGSDYSSPDSLKLEIDERRKVFRAVPRLDHLFVPGGDPGDLDPDELFKWLNTQAKVLHEFHPNAKIWVSPQVFRPTAKWFEAFYEQVNKKYPWFGGIVFGPWIKTPIAEIRARIGPDVPIRRYPDITHSLSSQYPIPKWDLAYAITLGRECINPRPTDEKIIHNAFDQYAQGSISYSEGTNDDVNKMVWSDQDWDPNTPVVETLRDYARYFVGPKYTEGVAQGLMALEKNIRGPLLTNDGVLRTLQQWQKMEQGASGDVLGNFRFQMGLIRAYFDAYQYRRLLYETQLEQKARQHLLLASKTGSRIAIKSARETLSRAWEEPIMAEWKKRCYQLTDDLYKSIGAQLTVAKYFAAAGRGNFIDNIDLPLNDSMWLLDQLSIVEKDSDENGRLLKIEQMLHRTDPGPGGFYDDFGSPGSWIRVVADHSWDEDPGGLSTPRVSFGVGLKGEEWVHEITAKGFDGQATPLSWMNQVTSLYDRPLKIVYDNLEPKGTYIIKVAYTGRFQSKIKLTAKNILVHDFIKTGIQPIYEFQIPPAAIVDGVLQLDWTCGEGERGSQVSEIWLINDTNQN</sequence>
<evidence type="ECO:0000313" key="3">
    <source>
        <dbReference type="EMBL" id="MCG2460410.1"/>
    </source>
</evidence>
<gene>
    <name evidence="3" type="ORF">K8352_06600</name>
</gene>
<dbReference type="Pfam" id="PF03648">
    <property type="entry name" value="Glyco_hydro_67N"/>
    <property type="match status" value="1"/>
</dbReference>
<feature type="domain" description="Alpha glucuronidase N-terminal" evidence="2">
    <location>
        <begin position="44"/>
        <end position="146"/>
    </location>
</feature>
<dbReference type="RefSeq" id="WP_317901555.1">
    <property type="nucleotide sequence ID" value="NZ_JAIRBC010000008.1"/>
</dbReference>
<evidence type="ECO:0000313" key="4">
    <source>
        <dbReference type="Proteomes" id="UP001200642"/>
    </source>
</evidence>
<dbReference type="GO" id="GO:0046559">
    <property type="term" value="F:alpha-glucuronidase activity"/>
    <property type="evidence" value="ECO:0007669"/>
    <property type="project" value="InterPro"/>
</dbReference>
<keyword evidence="1" id="KW-0378">Hydrolase</keyword>
<dbReference type="SUPFAM" id="SSF55545">
    <property type="entry name" value="beta-N-acetylhexosaminidase-like domain"/>
    <property type="match status" value="1"/>
</dbReference>
<dbReference type="EMBL" id="JAIRBC010000008">
    <property type="protein sequence ID" value="MCG2460410.1"/>
    <property type="molecule type" value="Genomic_DNA"/>
</dbReference>
<name>A0AAE3JMZ1_9FLAO</name>
<reference evidence="3" key="1">
    <citation type="submission" date="2023-02" db="EMBL/GenBank/DDBJ databases">
        <title>Genome of Flavobacteriaceae gen. nov. sp. strain F89.</title>
        <authorList>
            <person name="Wang Y."/>
        </authorList>
    </citation>
    <scope>NUCLEOTIDE SEQUENCE</scope>
    <source>
        <strain evidence="3">F89</strain>
    </source>
</reference>
<dbReference type="Proteomes" id="UP001200642">
    <property type="component" value="Unassembled WGS sequence"/>
</dbReference>
<comment type="caution">
    <text evidence="3">The sequence shown here is derived from an EMBL/GenBank/DDBJ whole genome shotgun (WGS) entry which is preliminary data.</text>
</comment>
<dbReference type="AlphaFoldDB" id="A0AAE3JMZ1"/>
<protein>
    <recommendedName>
        <fullName evidence="2">Alpha glucuronidase N-terminal domain-containing protein</fullName>
    </recommendedName>
</protein>
<evidence type="ECO:0000256" key="1">
    <source>
        <dbReference type="ARBA" id="ARBA00022801"/>
    </source>
</evidence>
<organism evidence="3 4">
    <name type="scientific">Cerina litoralis</name>
    <dbReference type="NCBI Taxonomy" id="2874477"/>
    <lineage>
        <taxon>Bacteria</taxon>
        <taxon>Pseudomonadati</taxon>
        <taxon>Bacteroidota</taxon>
        <taxon>Flavobacteriia</taxon>
        <taxon>Flavobacteriales</taxon>
        <taxon>Flavobacteriaceae</taxon>
        <taxon>Cerina</taxon>
    </lineage>
</organism>
<accession>A0AAE3JMZ1</accession>
<dbReference type="InterPro" id="IPR029018">
    <property type="entry name" value="Hex-like_dom2"/>
</dbReference>
<dbReference type="Gene3D" id="3.30.379.10">
    <property type="entry name" value="Chitobiase/beta-hexosaminidase domain 2-like"/>
    <property type="match status" value="1"/>
</dbReference>
<dbReference type="InterPro" id="IPR005154">
    <property type="entry name" value="Glyco_hydro_67_aGlcAse_N"/>
</dbReference>
<keyword evidence="4" id="KW-1185">Reference proteome</keyword>
<evidence type="ECO:0000259" key="2">
    <source>
        <dbReference type="Pfam" id="PF03648"/>
    </source>
</evidence>
<proteinExistence type="predicted"/>
<dbReference type="GO" id="GO:0045493">
    <property type="term" value="P:xylan catabolic process"/>
    <property type="evidence" value="ECO:0007669"/>
    <property type="project" value="InterPro"/>
</dbReference>